<comment type="catalytic activity">
    <reaction evidence="8 9">
        <text>GTP + H2O = GDP + phosphate + H(+)</text>
        <dbReference type="Rhea" id="RHEA:19669"/>
        <dbReference type="ChEBI" id="CHEBI:15377"/>
        <dbReference type="ChEBI" id="CHEBI:15378"/>
        <dbReference type="ChEBI" id="CHEBI:37565"/>
        <dbReference type="ChEBI" id="CHEBI:43474"/>
        <dbReference type="ChEBI" id="CHEBI:58189"/>
        <dbReference type="EC" id="3.6.5.4"/>
    </reaction>
</comment>
<dbReference type="KEGG" id="gps:C427_1906"/>
<dbReference type="CDD" id="cd18539">
    <property type="entry name" value="SRP_G"/>
    <property type="match status" value="1"/>
</dbReference>
<dbReference type="SMART" id="SM00963">
    <property type="entry name" value="SRP54_N"/>
    <property type="match status" value="1"/>
</dbReference>
<comment type="subcellular location">
    <subcellularLocation>
        <location evidence="9">Cytoplasm</location>
    </subcellularLocation>
    <text evidence="9">The SRP-RNC complex is targeted to the cytoplasmic membrane.</text>
</comment>
<keyword evidence="2 9" id="KW-0547">Nucleotide-binding</keyword>
<keyword evidence="12" id="KW-1185">Reference proteome</keyword>
<dbReference type="SUPFAM" id="SSF47446">
    <property type="entry name" value="Signal peptide-binding domain"/>
    <property type="match status" value="1"/>
</dbReference>
<dbReference type="PANTHER" id="PTHR11564">
    <property type="entry name" value="SIGNAL RECOGNITION PARTICLE 54K PROTEIN SRP54"/>
    <property type="match status" value="1"/>
</dbReference>
<dbReference type="STRING" id="1129794.C427_1906"/>
<dbReference type="AlphaFoldDB" id="K7A718"/>
<feature type="domain" description="SRP54-type proteins GTP-binding" evidence="10">
    <location>
        <begin position="269"/>
        <end position="282"/>
    </location>
</feature>
<comment type="domain">
    <text evidence="9">Composed of three domains: the N-terminal N domain, which is responsible for interactions with the ribosome, the central G domain, which binds GTP, and the C-terminal M domain, which binds the RNA and the signal sequence of the RNC.</text>
</comment>
<dbReference type="NCBIfam" id="TIGR00959">
    <property type="entry name" value="ffh"/>
    <property type="match status" value="1"/>
</dbReference>
<dbReference type="InterPro" id="IPR042101">
    <property type="entry name" value="SRP54_N_sf"/>
</dbReference>
<comment type="similarity">
    <text evidence="1 9">Belongs to the GTP-binding SRP family. SRP54 subfamily.</text>
</comment>
<dbReference type="GO" id="GO:0006614">
    <property type="term" value="P:SRP-dependent cotranslational protein targeting to membrane"/>
    <property type="evidence" value="ECO:0007669"/>
    <property type="project" value="InterPro"/>
</dbReference>
<proteinExistence type="inferred from homology"/>
<evidence type="ECO:0000259" key="10">
    <source>
        <dbReference type="PROSITE" id="PS00300"/>
    </source>
</evidence>
<dbReference type="OrthoDB" id="9804720at2"/>
<protein>
    <recommendedName>
        <fullName evidence="9">Signal recognition particle protein</fullName>
        <ecNumber evidence="9">3.6.5.4</ecNumber>
    </recommendedName>
    <alternativeName>
        <fullName evidence="9">Fifty-four homolog</fullName>
    </alternativeName>
</protein>
<dbReference type="Gene3D" id="1.20.120.140">
    <property type="entry name" value="Signal recognition particle SRP54, nucleotide-binding domain"/>
    <property type="match status" value="1"/>
</dbReference>
<sequence>MFENLSERLGKTLKNLSGKGRLTEDNIKDTLREVRMALLEADVALPVVRDFIGQVKERAVGTEVSKSLNPGQVFIKIVQSELESVMGQVNESLNLAAQPPAVVLMAGLQGAGKTTSVGKLAALLKQREKKKVLVVSVDVYRPAAIKQLETLAKEVDVEFFPSSEDQKPIDIANAAIDFARKHFFDVLLVDTAGRLHVDGEMMGEIQALHKAINPIETLFVVDAMTGQDAANTAKAFNDSLPLTGVILTKADGDARGGAALSVRHITGKPIKFIGMGEKLDALEAFHPERIASRILGMGDVLTLIEEVERKVDKDKAQKLAQKVQKGKGFDLQDFKEQLEQMRNMGGMMSMMDKMPGMGNMTAQIKEKANDKSFVQMESIINSMTPGERTRPDVIKGGRKRRIAAGSGTQIQDVNRLLKQFTQMQKMMKKMSGGGMKKMMSNMKGMMPPGGPGGMGGMPPSR</sequence>
<dbReference type="InterPro" id="IPR004780">
    <property type="entry name" value="SRP"/>
</dbReference>
<dbReference type="HOGENOM" id="CLU_009301_6_0_6"/>
<dbReference type="HAMAP" id="MF_00306">
    <property type="entry name" value="SRP54"/>
    <property type="match status" value="1"/>
</dbReference>
<evidence type="ECO:0000256" key="1">
    <source>
        <dbReference type="ARBA" id="ARBA00005450"/>
    </source>
</evidence>
<dbReference type="Gene3D" id="3.40.50.300">
    <property type="entry name" value="P-loop containing nucleotide triphosphate hydrolases"/>
    <property type="match status" value="1"/>
</dbReference>
<feature type="binding site" evidence="9">
    <location>
        <begin position="190"/>
        <end position="194"/>
    </location>
    <ligand>
        <name>GTP</name>
        <dbReference type="ChEBI" id="CHEBI:37565"/>
    </ligand>
</feature>
<feature type="binding site" evidence="9">
    <location>
        <begin position="248"/>
        <end position="251"/>
    </location>
    <ligand>
        <name>GTP</name>
        <dbReference type="ChEBI" id="CHEBI:37565"/>
    </ligand>
</feature>
<dbReference type="eggNOG" id="COG0541">
    <property type="taxonomic scope" value="Bacteria"/>
</dbReference>
<feature type="binding site" evidence="9">
    <location>
        <begin position="107"/>
        <end position="114"/>
    </location>
    <ligand>
        <name>GTP</name>
        <dbReference type="ChEBI" id="CHEBI:37565"/>
    </ligand>
</feature>
<organism evidence="11 12">
    <name type="scientific">Paraglaciecola psychrophila 170</name>
    <dbReference type="NCBI Taxonomy" id="1129794"/>
    <lineage>
        <taxon>Bacteria</taxon>
        <taxon>Pseudomonadati</taxon>
        <taxon>Pseudomonadota</taxon>
        <taxon>Gammaproteobacteria</taxon>
        <taxon>Alteromonadales</taxon>
        <taxon>Alteromonadaceae</taxon>
        <taxon>Paraglaciecola</taxon>
    </lineage>
</organism>
<keyword evidence="6 9" id="KW-0733">Signal recognition particle</keyword>
<dbReference type="InterPro" id="IPR036891">
    <property type="entry name" value="Signal_recog_part_SRP54_M_sf"/>
</dbReference>
<dbReference type="EMBL" id="CP003837">
    <property type="protein sequence ID" value="AGH44015.1"/>
    <property type="molecule type" value="Genomic_DNA"/>
</dbReference>
<dbReference type="SMART" id="SM00382">
    <property type="entry name" value="AAA"/>
    <property type="match status" value="1"/>
</dbReference>
<evidence type="ECO:0000313" key="12">
    <source>
        <dbReference type="Proteomes" id="UP000011864"/>
    </source>
</evidence>
<dbReference type="Pfam" id="PF00448">
    <property type="entry name" value="SRP54"/>
    <property type="match status" value="1"/>
</dbReference>
<dbReference type="RefSeq" id="WP_007636101.1">
    <property type="nucleotide sequence ID" value="NC_020514.1"/>
</dbReference>
<keyword evidence="9" id="KW-0963">Cytoplasm</keyword>
<dbReference type="Gene3D" id="1.10.260.30">
    <property type="entry name" value="Signal recognition particle, SRP54 subunit, M-domain"/>
    <property type="match status" value="1"/>
</dbReference>
<evidence type="ECO:0000256" key="2">
    <source>
        <dbReference type="ARBA" id="ARBA00022741"/>
    </source>
</evidence>
<keyword evidence="3 9" id="KW-0378">Hydrolase</keyword>
<comment type="subunit">
    <text evidence="9">Part of the signal recognition particle protein translocation system, which is composed of SRP and FtsY. SRP is a ribonucleoprotein composed of Ffh and a 4.5S RNA molecule.</text>
</comment>
<dbReference type="InterPro" id="IPR013822">
    <property type="entry name" value="Signal_recog_particl_SRP54_hlx"/>
</dbReference>
<dbReference type="Pfam" id="PF02978">
    <property type="entry name" value="SRP_SPB"/>
    <property type="match status" value="1"/>
</dbReference>
<dbReference type="InterPro" id="IPR000897">
    <property type="entry name" value="SRP54_GTPase_dom"/>
</dbReference>
<dbReference type="InterPro" id="IPR004125">
    <property type="entry name" value="Signal_recog_particle_SRP54_M"/>
</dbReference>
<evidence type="ECO:0000256" key="3">
    <source>
        <dbReference type="ARBA" id="ARBA00022801"/>
    </source>
</evidence>
<name>K7A718_9ALTE</name>
<evidence type="ECO:0000256" key="4">
    <source>
        <dbReference type="ARBA" id="ARBA00022884"/>
    </source>
</evidence>
<dbReference type="GO" id="GO:0008312">
    <property type="term" value="F:7S RNA binding"/>
    <property type="evidence" value="ECO:0007669"/>
    <property type="project" value="InterPro"/>
</dbReference>
<dbReference type="GO" id="GO:0003924">
    <property type="term" value="F:GTPase activity"/>
    <property type="evidence" value="ECO:0007669"/>
    <property type="project" value="UniProtKB-UniRule"/>
</dbReference>
<evidence type="ECO:0000256" key="6">
    <source>
        <dbReference type="ARBA" id="ARBA00023135"/>
    </source>
</evidence>
<dbReference type="SMART" id="SM00962">
    <property type="entry name" value="SRP54"/>
    <property type="match status" value="1"/>
</dbReference>
<gene>
    <name evidence="9" type="primary">ffh</name>
    <name evidence="11" type="ORF">C427_1906</name>
</gene>
<dbReference type="GO" id="GO:0005525">
    <property type="term" value="F:GTP binding"/>
    <property type="evidence" value="ECO:0007669"/>
    <property type="project" value="UniProtKB-UniRule"/>
</dbReference>
<dbReference type="InterPro" id="IPR003593">
    <property type="entry name" value="AAA+_ATPase"/>
</dbReference>
<dbReference type="InterPro" id="IPR022941">
    <property type="entry name" value="SRP54"/>
</dbReference>
<evidence type="ECO:0000256" key="9">
    <source>
        <dbReference type="HAMAP-Rule" id="MF_00306"/>
    </source>
</evidence>
<dbReference type="EC" id="3.6.5.4" evidence="9"/>
<dbReference type="Proteomes" id="UP000011864">
    <property type="component" value="Chromosome"/>
</dbReference>
<comment type="function">
    <text evidence="9">Involved in targeting and insertion of nascent membrane proteins into the cytoplasmic membrane. Binds to the hydrophobic signal sequence of the ribosome-nascent chain (RNC) as it emerges from the ribosomes. The SRP-RNC complex is then targeted to the cytoplasmic membrane where it interacts with the SRP receptor FtsY. Interaction with FtsY leads to the transfer of the RNC complex to the Sec translocase for insertion into the membrane, the hydrolysis of GTP by both Ffh and FtsY, and the dissociation of the SRP-FtsY complex into the individual components.</text>
</comment>
<evidence type="ECO:0000313" key="11">
    <source>
        <dbReference type="EMBL" id="AGH44015.1"/>
    </source>
</evidence>
<dbReference type="FunFam" id="3.40.50.300:FF:000022">
    <property type="entry name" value="Signal recognition particle 54 kDa subunit"/>
    <property type="match status" value="1"/>
</dbReference>
<dbReference type="GO" id="GO:0048500">
    <property type="term" value="C:signal recognition particle"/>
    <property type="evidence" value="ECO:0007669"/>
    <property type="project" value="UniProtKB-UniRule"/>
</dbReference>
<dbReference type="SUPFAM" id="SSF52540">
    <property type="entry name" value="P-loop containing nucleoside triphosphate hydrolases"/>
    <property type="match status" value="1"/>
</dbReference>
<evidence type="ECO:0000256" key="8">
    <source>
        <dbReference type="ARBA" id="ARBA00048027"/>
    </source>
</evidence>
<dbReference type="PATRIC" id="fig|1129794.4.peg.1888"/>
<accession>K7A718</accession>
<evidence type="ECO:0000256" key="7">
    <source>
        <dbReference type="ARBA" id="ARBA00023274"/>
    </source>
</evidence>
<dbReference type="InterPro" id="IPR027417">
    <property type="entry name" value="P-loop_NTPase"/>
</dbReference>
<dbReference type="Pfam" id="PF02881">
    <property type="entry name" value="SRP54_N"/>
    <property type="match status" value="1"/>
</dbReference>
<keyword evidence="5 9" id="KW-0342">GTP-binding</keyword>
<keyword evidence="4 9" id="KW-0694">RNA-binding</keyword>
<evidence type="ECO:0000256" key="5">
    <source>
        <dbReference type="ARBA" id="ARBA00023134"/>
    </source>
</evidence>
<dbReference type="PROSITE" id="PS00300">
    <property type="entry name" value="SRP54"/>
    <property type="match status" value="1"/>
</dbReference>
<dbReference type="PANTHER" id="PTHR11564:SF5">
    <property type="entry name" value="SIGNAL RECOGNITION PARTICLE SUBUNIT SRP54"/>
    <property type="match status" value="1"/>
</dbReference>
<reference evidence="11 12" key="1">
    <citation type="journal article" date="2013" name="Genome Announc.">
        <title>Complete Genome Sequence of Glaciecola psychrophila Strain 170T.</title>
        <authorList>
            <person name="Yin J."/>
            <person name="Chen J."/>
            <person name="Liu G."/>
            <person name="Yu Y."/>
            <person name="Song L."/>
            <person name="Wang X."/>
            <person name="Qu X."/>
        </authorList>
    </citation>
    <scope>NUCLEOTIDE SEQUENCE [LARGE SCALE GENOMIC DNA]</scope>
    <source>
        <strain evidence="11 12">170</strain>
    </source>
</reference>
<keyword evidence="7 9" id="KW-0687">Ribonucleoprotein</keyword>